<dbReference type="Pfam" id="PF01603">
    <property type="entry name" value="B56"/>
    <property type="match status" value="1"/>
</dbReference>
<protein>
    <recommendedName>
        <fullName evidence="17">peptidylprolyl isomerase</fullName>
        <ecNumber evidence="17">5.2.1.8</ecNumber>
    </recommendedName>
</protein>
<evidence type="ECO:0000256" key="4">
    <source>
        <dbReference type="ARBA" id="ARBA00022679"/>
    </source>
</evidence>
<feature type="compositionally biased region" description="Low complexity" evidence="20">
    <location>
        <begin position="28"/>
        <end position="54"/>
    </location>
</feature>
<evidence type="ECO:0000256" key="8">
    <source>
        <dbReference type="ARBA" id="ARBA00022777"/>
    </source>
</evidence>
<keyword evidence="13" id="KW-0675">Receptor</keyword>
<dbReference type="GO" id="GO:0019888">
    <property type="term" value="F:protein phosphatase regulator activity"/>
    <property type="evidence" value="ECO:0007669"/>
    <property type="project" value="InterPro"/>
</dbReference>
<evidence type="ECO:0000256" key="14">
    <source>
        <dbReference type="ARBA" id="ARBA00023180"/>
    </source>
</evidence>
<dbReference type="InterPro" id="IPR046357">
    <property type="entry name" value="PPIase_dom_sf"/>
</dbReference>
<dbReference type="InterPro" id="IPR057097">
    <property type="entry name" value="LysM_RLK3/10"/>
</dbReference>
<dbReference type="GO" id="GO:0019199">
    <property type="term" value="F:transmembrane receptor protein kinase activity"/>
    <property type="evidence" value="ECO:0007669"/>
    <property type="project" value="InterPro"/>
</dbReference>
<dbReference type="SUPFAM" id="SSF48452">
    <property type="entry name" value="TPR-like"/>
    <property type="match status" value="1"/>
</dbReference>
<dbReference type="FunFam" id="3.30.200.20:FF:000468">
    <property type="entry name" value="LysM receptor kinase 2"/>
    <property type="match status" value="1"/>
</dbReference>
<dbReference type="GO" id="GO:0009617">
    <property type="term" value="P:response to bacterium"/>
    <property type="evidence" value="ECO:0007669"/>
    <property type="project" value="UniProtKB-ARBA"/>
</dbReference>
<feature type="transmembrane region" description="Helical" evidence="21">
    <location>
        <begin position="1040"/>
        <end position="1063"/>
    </location>
</feature>
<dbReference type="GO" id="GO:0004674">
    <property type="term" value="F:protein serine/threonine kinase activity"/>
    <property type="evidence" value="ECO:0007669"/>
    <property type="project" value="UniProtKB-KW"/>
</dbReference>
<feature type="region of interest" description="Disordered" evidence="20">
    <location>
        <begin position="1"/>
        <end position="86"/>
    </location>
</feature>
<dbReference type="InterPro" id="IPR019734">
    <property type="entry name" value="TPR_rpt"/>
</dbReference>
<keyword evidence="18" id="KW-0802">TPR repeat</keyword>
<evidence type="ECO:0000256" key="16">
    <source>
        <dbReference type="ARBA" id="ARBA00048679"/>
    </source>
</evidence>
<dbReference type="FunFam" id="1.25.40.10:FF:000708">
    <property type="entry name" value="Peptidylprolyl isomerase"/>
    <property type="match status" value="1"/>
</dbReference>
<keyword evidence="3" id="KW-0723">Serine/threonine-protein kinase</keyword>
<dbReference type="Proteomes" id="UP000682877">
    <property type="component" value="Chromosome 3"/>
</dbReference>
<dbReference type="PANTHER" id="PTHR46204">
    <property type="entry name" value="CHITIN ELICITOR RECEPTOR KINASE 1-RELATED"/>
    <property type="match status" value="1"/>
</dbReference>
<evidence type="ECO:0000256" key="6">
    <source>
        <dbReference type="ARBA" id="ARBA00022729"/>
    </source>
</evidence>
<feature type="binding site" evidence="19">
    <location>
        <position position="1156"/>
    </location>
    <ligand>
        <name>ATP</name>
        <dbReference type="ChEBI" id="CHEBI:30616"/>
    </ligand>
</feature>
<dbReference type="InterPro" id="IPR008271">
    <property type="entry name" value="Ser/Thr_kinase_AS"/>
</dbReference>
<dbReference type="Pfam" id="PF07714">
    <property type="entry name" value="PK_Tyr_Ser-Thr"/>
    <property type="match status" value="1"/>
</dbReference>
<dbReference type="InterPro" id="IPR001245">
    <property type="entry name" value="Ser-Thr/Tyr_kinase_cat_dom"/>
</dbReference>
<dbReference type="InterPro" id="IPR011989">
    <property type="entry name" value="ARM-like"/>
</dbReference>
<evidence type="ECO:0000256" key="15">
    <source>
        <dbReference type="ARBA" id="ARBA00047899"/>
    </source>
</evidence>
<feature type="domain" description="Protein kinase" evidence="22">
    <location>
        <begin position="1128"/>
        <end position="1397"/>
    </location>
</feature>
<dbReference type="Gene3D" id="3.30.200.20">
    <property type="entry name" value="Phosphorylase Kinase, domain 1"/>
    <property type="match status" value="1"/>
</dbReference>
<keyword evidence="17" id="KW-0697">Rotamase</keyword>
<dbReference type="FunFam" id="1.25.10.10:FF:000353">
    <property type="entry name" value="Serine/threonine-protein phosphatase 2A 56 kDa regulatory subunit"/>
    <property type="match status" value="1"/>
</dbReference>
<evidence type="ECO:0000256" key="12">
    <source>
        <dbReference type="ARBA" id="ARBA00023157"/>
    </source>
</evidence>
<dbReference type="Pfam" id="PF23577">
    <property type="entry name" value="LysM_RLK"/>
    <property type="match status" value="1"/>
</dbReference>
<evidence type="ECO:0000313" key="25">
    <source>
        <dbReference type="EMBL" id="CAE5968069.1"/>
    </source>
</evidence>
<dbReference type="InterPro" id="IPR017441">
    <property type="entry name" value="Protein_kinase_ATP_BS"/>
</dbReference>
<dbReference type="GO" id="GO:0000159">
    <property type="term" value="C:protein phosphatase type 2A complex"/>
    <property type="evidence" value="ECO:0007669"/>
    <property type="project" value="InterPro"/>
</dbReference>
<dbReference type="SUPFAM" id="SSF56112">
    <property type="entry name" value="Protein kinase-like (PK-like)"/>
    <property type="match status" value="1"/>
</dbReference>
<evidence type="ECO:0000259" key="23">
    <source>
        <dbReference type="PROSITE" id="PS50059"/>
    </source>
</evidence>
<dbReference type="GO" id="GO:0005524">
    <property type="term" value="F:ATP binding"/>
    <property type="evidence" value="ECO:0007669"/>
    <property type="project" value="UniProtKB-UniRule"/>
</dbReference>
<comment type="catalytic activity">
    <reaction evidence="16">
        <text>L-seryl-[protein] + ATP = O-phospho-L-seryl-[protein] + ADP + H(+)</text>
        <dbReference type="Rhea" id="RHEA:17989"/>
        <dbReference type="Rhea" id="RHEA-COMP:9863"/>
        <dbReference type="Rhea" id="RHEA-COMP:11604"/>
        <dbReference type="ChEBI" id="CHEBI:15378"/>
        <dbReference type="ChEBI" id="CHEBI:29999"/>
        <dbReference type="ChEBI" id="CHEBI:30616"/>
        <dbReference type="ChEBI" id="CHEBI:83421"/>
        <dbReference type="ChEBI" id="CHEBI:456216"/>
        <dbReference type="EC" id="2.7.11.1"/>
    </reaction>
</comment>
<dbReference type="GO" id="GO:1901701">
    <property type="term" value="P:cellular response to oxygen-containing compound"/>
    <property type="evidence" value="ECO:0007669"/>
    <property type="project" value="UniProtKB-ARBA"/>
</dbReference>
<dbReference type="InterPro" id="IPR016024">
    <property type="entry name" value="ARM-type_fold"/>
</dbReference>
<dbReference type="EC" id="5.2.1.8" evidence="17"/>
<dbReference type="SUPFAM" id="SSF54534">
    <property type="entry name" value="FKBP-like"/>
    <property type="match status" value="1"/>
</dbReference>
<evidence type="ECO:0000256" key="18">
    <source>
        <dbReference type="PROSITE-ProRule" id="PRU00339"/>
    </source>
</evidence>
<keyword evidence="10 21" id="KW-1133">Transmembrane helix</keyword>
<comment type="subcellular location">
    <subcellularLocation>
        <location evidence="1">Cell membrane</location>
        <topology evidence="1">Single-pass membrane protein</topology>
    </subcellularLocation>
</comment>
<dbReference type="Gene3D" id="1.25.40.10">
    <property type="entry name" value="Tetratricopeptide repeat domain"/>
    <property type="match status" value="1"/>
</dbReference>
<dbReference type="EMBL" id="LR999453">
    <property type="protein sequence ID" value="CAE5968069.1"/>
    <property type="molecule type" value="Genomic_DNA"/>
</dbReference>
<dbReference type="InterPro" id="IPR056562">
    <property type="entry name" value="LysM2_CERK1_LYK3_4_5"/>
</dbReference>
<evidence type="ECO:0000313" key="26">
    <source>
        <dbReference type="Proteomes" id="UP000682877"/>
    </source>
</evidence>
<dbReference type="GO" id="GO:0005886">
    <property type="term" value="C:plasma membrane"/>
    <property type="evidence" value="ECO:0007669"/>
    <property type="project" value="UniProtKB-SubCell"/>
</dbReference>
<evidence type="ECO:0000256" key="19">
    <source>
        <dbReference type="PROSITE-ProRule" id="PRU10141"/>
    </source>
</evidence>
<keyword evidence="4" id="KW-0808">Transferase</keyword>
<dbReference type="InterPro" id="IPR002554">
    <property type="entry name" value="PP2A_B56"/>
</dbReference>
<dbReference type="PROSITE" id="PS50005">
    <property type="entry name" value="TPR"/>
    <property type="match status" value="1"/>
</dbReference>
<dbReference type="InterPro" id="IPR044812">
    <property type="entry name" value="CERK1/LYK3-like"/>
</dbReference>
<dbReference type="PROSITE" id="PS50059">
    <property type="entry name" value="FKBP_PPIASE"/>
    <property type="match status" value="1"/>
</dbReference>
<keyword evidence="8" id="KW-0418">Kinase</keyword>
<dbReference type="PROSITE" id="PS00107">
    <property type="entry name" value="PROTEIN_KINASE_ATP"/>
    <property type="match status" value="1"/>
</dbReference>
<dbReference type="InterPro" id="IPR018392">
    <property type="entry name" value="LysM"/>
</dbReference>
<sequence length="1420" mass="158492">MIKQIFGKLPRKPSKSLNNDSNGEGGVNSYYASNSSSSSISKPSSTSSKSSSASGPRVANGTLAPNSLSSNKTNQGKKPLGGDSVVQAGPFPSSGGVYEALPSFRDVPISEKSNLFIGKLSICCVVFDFSDPSKNLKEKEIKRQTLLELVDYVASVGVKFNDVAMQELTKMVAINLFRTFPSANHESKILEMYDMDDEEPSLEPAWPHIQVVYEILLRFVASPMTDAKLAKRYIDHSFVLKLLDLFDSEDQREREYLKTILHRVYGKFMVHRPYIRKAINNIFYRFISETEKHNGIAELLEILGSIINGFALPLKEEHKLFLLRALIPLHKPKCSSVYFQQLSSKEVMFLGELEEVLEATQAAEFQRCMVPLSRQIARCLNSSHFQVAERALFLWNNDHIRNLITQNHKVIMPIVFPALERNTRGHWNQAVQSLTINVRKVFCDIDQVLFDECLAKFQVEEENKTEVKAKRERTWQRPRFIWKLMDESLENQTQTHDQEDEIVTEGSAVVHGEPSQDGSVPPKVDSEAEVLDEKVSKQIIKEGHGSKPSKYSTCFLHYRAWTKNSQHKFEDTWQEQQPIELVLGKEKKELAGLAIGVSSMKSGERALVHVGWELAYGKEGNFSFPNVPPMADLLYEVEVIGFDETKEGKARSDMTVEERIGAADRRKMDGNSLFKEEKLEEAMQQYEMAIAYMGDDFMFQLYGKYQDMALAVKNPCHLNIAACLIKLKRYDEAIGHCNIVLTEEEKNPKALFRRGKAKAELGQMDSARDDFRMAQKYAPDDKAIRRELRALAEQEKALYQKQKEMYKGIFKGKEEGGAKAMSRNWLILLWQWTSCPLALASYYLANGTTLSAINQNLNSSIAPYDQVNFDPILRYNPNIRDKDRIQMGSRVLVPFPCECQPGDFLGHNFSYSVRQEDTYERVAIRNYANLTTVDSLQARNPFPATNIPLSATLNVLVNCSCGDESVSKDFGLFVTYPLRPEDSLSSIARSSGVSADILQRYNPGVNFNSGSGIVYVPGRDPSGAFPAFKSSKQGGIGTGIIAGIVVGVIVALLLILFIIYYAYRKSKSKGDSYSSSIPLSTKADLASSTSLQSGGLGGTGVSPGIAAISVDKSVEFTLEELAKATDNFNLSFKIGQGGFGAVYYAELRGEKAAIKKMDMEASKQFLAELKVLTRVHHVNLVRLIGYCVEGSLFLVYEYVENGNLGQHLHGSGREPLPWTKRVQIALDSARGLEYIHEHTVPVYVHRDIKSANILIDQNFRAKVADFGLTKLTEVGGSATRGAMGTFGYMAPETVYGEVSAKVDVYAFGVVLYELISAKGAVVKMTEAVGEFRGLVGVFEEAFKETDKEEALRKIIDPRLGDSYPFDSMAELGKACTQENAQLRPSMRYIVVALSTLFSSTGNWDVANFQNDDLVSLMSGR</sequence>
<keyword evidence="7 19" id="KW-0547">Nucleotide-binding</keyword>
<dbReference type="Gene3D" id="1.10.510.10">
    <property type="entry name" value="Transferase(Phosphotransferase) domain 1"/>
    <property type="match status" value="1"/>
</dbReference>
<keyword evidence="2" id="KW-1003">Cell membrane</keyword>
<dbReference type="Gene3D" id="1.25.10.10">
    <property type="entry name" value="Leucine-rich Repeat Variant"/>
    <property type="match status" value="2"/>
</dbReference>
<keyword evidence="17" id="KW-0413">Isomerase</keyword>
<dbReference type="GO" id="GO:0007165">
    <property type="term" value="P:signal transduction"/>
    <property type="evidence" value="ECO:0007669"/>
    <property type="project" value="InterPro"/>
</dbReference>
<evidence type="ECO:0000259" key="22">
    <source>
        <dbReference type="PROSITE" id="PS50011"/>
    </source>
</evidence>
<keyword evidence="14" id="KW-0325">Glycoprotein</keyword>
<dbReference type="CDD" id="cd00118">
    <property type="entry name" value="LysM"/>
    <property type="match status" value="1"/>
</dbReference>
<name>A0A8S2A0W9_ARAAE</name>
<dbReference type="SMART" id="SM00028">
    <property type="entry name" value="TPR"/>
    <property type="match status" value="3"/>
</dbReference>
<keyword evidence="5 21" id="KW-0812">Transmembrane</keyword>
<evidence type="ECO:0000256" key="5">
    <source>
        <dbReference type="ARBA" id="ARBA00022692"/>
    </source>
</evidence>
<dbReference type="PANTHER" id="PTHR46204:SF30">
    <property type="entry name" value="CHITIN ELICITOR RECEPTOR KINASE 1"/>
    <property type="match status" value="1"/>
</dbReference>
<evidence type="ECO:0000256" key="1">
    <source>
        <dbReference type="ARBA" id="ARBA00004162"/>
    </source>
</evidence>
<evidence type="ECO:0000256" key="17">
    <source>
        <dbReference type="PROSITE-ProRule" id="PRU00277"/>
    </source>
</evidence>
<keyword evidence="26" id="KW-1185">Reference proteome</keyword>
<evidence type="ECO:0000256" key="7">
    <source>
        <dbReference type="ARBA" id="ARBA00022741"/>
    </source>
</evidence>
<comment type="catalytic activity">
    <reaction evidence="17">
        <text>[protein]-peptidylproline (omega=180) = [protein]-peptidylproline (omega=0)</text>
        <dbReference type="Rhea" id="RHEA:16237"/>
        <dbReference type="Rhea" id="RHEA-COMP:10747"/>
        <dbReference type="Rhea" id="RHEA-COMP:10748"/>
        <dbReference type="ChEBI" id="CHEBI:83833"/>
        <dbReference type="ChEBI" id="CHEBI:83834"/>
        <dbReference type="EC" id="5.2.1.8"/>
    </reaction>
</comment>
<gene>
    <name evidence="25" type="ORF">AARE701A_LOCUS7807</name>
</gene>
<dbReference type="PROSITE" id="PS50011">
    <property type="entry name" value="PROTEIN_KINASE_DOM"/>
    <property type="match status" value="1"/>
</dbReference>
<evidence type="ECO:0000256" key="2">
    <source>
        <dbReference type="ARBA" id="ARBA00022475"/>
    </source>
</evidence>
<dbReference type="GO" id="GO:0045087">
    <property type="term" value="P:innate immune response"/>
    <property type="evidence" value="ECO:0007669"/>
    <property type="project" value="InterPro"/>
</dbReference>
<dbReference type="Gene3D" id="3.10.50.40">
    <property type="match status" value="1"/>
</dbReference>
<proteinExistence type="predicted"/>
<accession>A0A8S2A0W9</accession>
<feature type="compositionally biased region" description="Polar residues" evidence="20">
    <location>
        <begin position="63"/>
        <end position="76"/>
    </location>
</feature>
<dbReference type="SMART" id="SM00220">
    <property type="entry name" value="S_TKc"/>
    <property type="match status" value="1"/>
</dbReference>
<evidence type="ECO:0000256" key="10">
    <source>
        <dbReference type="ARBA" id="ARBA00022989"/>
    </source>
</evidence>
<dbReference type="PROSITE" id="PS51782">
    <property type="entry name" value="LYSM"/>
    <property type="match status" value="1"/>
</dbReference>
<keyword evidence="12" id="KW-1015">Disulfide bond</keyword>
<keyword evidence="11 21" id="KW-0472">Membrane</keyword>
<dbReference type="InterPro" id="IPR000719">
    <property type="entry name" value="Prot_kinase_dom"/>
</dbReference>
<dbReference type="SUPFAM" id="SSF48371">
    <property type="entry name" value="ARM repeat"/>
    <property type="match status" value="1"/>
</dbReference>
<keyword evidence="6" id="KW-0732">Signal</keyword>
<evidence type="ECO:0000256" key="21">
    <source>
        <dbReference type="SAM" id="Phobius"/>
    </source>
</evidence>
<evidence type="ECO:0000256" key="20">
    <source>
        <dbReference type="SAM" id="MobiDB-lite"/>
    </source>
</evidence>
<evidence type="ECO:0000256" key="13">
    <source>
        <dbReference type="ARBA" id="ARBA00023170"/>
    </source>
</evidence>
<dbReference type="InterPro" id="IPR011009">
    <property type="entry name" value="Kinase-like_dom_sf"/>
</dbReference>
<evidence type="ECO:0000259" key="24">
    <source>
        <dbReference type="PROSITE" id="PS51782"/>
    </source>
</evidence>
<dbReference type="FunFam" id="1.10.510.10:FF:000468">
    <property type="entry name" value="PTI1-like tyrosine-protein kinase 3"/>
    <property type="match status" value="1"/>
</dbReference>
<feature type="domain" description="LysM" evidence="24">
    <location>
        <begin position="974"/>
        <end position="1017"/>
    </location>
</feature>
<dbReference type="GO" id="GO:0003755">
    <property type="term" value="F:peptidyl-prolyl cis-trans isomerase activity"/>
    <property type="evidence" value="ECO:0007669"/>
    <property type="project" value="UniProtKB-KW"/>
</dbReference>
<dbReference type="Pfam" id="PF00254">
    <property type="entry name" value="FKBP_C"/>
    <property type="match status" value="1"/>
</dbReference>
<dbReference type="InterPro" id="IPR001179">
    <property type="entry name" value="PPIase_FKBP_dom"/>
</dbReference>
<evidence type="ECO:0000256" key="9">
    <source>
        <dbReference type="ARBA" id="ARBA00022840"/>
    </source>
</evidence>
<keyword evidence="9 19" id="KW-0067">ATP-binding</keyword>
<reference evidence="25" key="1">
    <citation type="submission" date="2021-01" db="EMBL/GenBank/DDBJ databases">
        <authorList>
            <person name="Bezrukov I."/>
        </authorList>
    </citation>
    <scope>NUCLEOTIDE SEQUENCE</scope>
</reference>
<feature type="repeat" description="TPR" evidence="18">
    <location>
        <begin position="748"/>
        <end position="781"/>
    </location>
</feature>
<dbReference type="PROSITE" id="PS00108">
    <property type="entry name" value="PROTEIN_KINASE_ST"/>
    <property type="match status" value="1"/>
</dbReference>
<comment type="catalytic activity">
    <reaction evidence="15">
        <text>L-threonyl-[protein] + ATP = O-phospho-L-threonyl-[protein] + ADP + H(+)</text>
        <dbReference type="Rhea" id="RHEA:46608"/>
        <dbReference type="Rhea" id="RHEA-COMP:11060"/>
        <dbReference type="Rhea" id="RHEA-COMP:11605"/>
        <dbReference type="ChEBI" id="CHEBI:15378"/>
        <dbReference type="ChEBI" id="CHEBI:30013"/>
        <dbReference type="ChEBI" id="CHEBI:30616"/>
        <dbReference type="ChEBI" id="CHEBI:61977"/>
        <dbReference type="ChEBI" id="CHEBI:456216"/>
        <dbReference type="EC" id="2.7.11.1"/>
    </reaction>
</comment>
<dbReference type="InterPro" id="IPR011990">
    <property type="entry name" value="TPR-like_helical_dom_sf"/>
</dbReference>
<evidence type="ECO:0000256" key="3">
    <source>
        <dbReference type="ARBA" id="ARBA00022527"/>
    </source>
</evidence>
<evidence type="ECO:0000256" key="11">
    <source>
        <dbReference type="ARBA" id="ARBA00023136"/>
    </source>
</evidence>
<dbReference type="Pfam" id="PF23472">
    <property type="entry name" value="LysM2_CERK1_LYK3_4_5"/>
    <property type="match status" value="1"/>
</dbReference>
<organism evidence="25 26">
    <name type="scientific">Arabidopsis arenosa</name>
    <name type="common">Sand rock-cress</name>
    <name type="synonym">Cardaminopsis arenosa</name>
    <dbReference type="NCBI Taxonomy" id="38785"/>
    <lineage>
        <taxon>Eukaryota</taxon>
        <taxon>Viridiplantae</taxon>
        <taxon>Streptophyta</taxon>
        <taxon>Embryophyta</taxon>
        <taxon>Tracheophyta</taxon>
        <taxon>Spermatophyta</taxon>
        <taxon>Magnoliopsida</taxon>
        <taxon>eudicotyledons</taxon>
        <taxon>Gunneridae</taxon>
        <taxon>Pentapetalae</taxon>
        <taxon>rosids</taxon>
        <taxon>malvids</taxon>
        <taxon>Brassicales</taxon>
        <taxon>Brassicaceae</taxon>
        <taxon>Camelineae</taxon>
        <taxon>Arabidopsis</taxon>
    </lineage>
</organism>
<feature type="domain" description="PPIase FKBP-type" evidence="23">
    <location>
        <begin position="551"/>
        <end position="643"/>
    </location>
</feature>